<dbReference type="CDD" id="cd02136">
    <property type="entry name" value="PnbA_NfnB-like"/>
    <property type="match status" value="1"/>
</dbReference>
<dbReference type="EC" id="1.-.-.-" evidence="4"/>
<dbReference type="PANTHER" id="PTHR43673">
    <property type="entry name" value="NAD(P)H NITROREDUCTASE YDGI-RELATED"/>
    <property type="match status" value="1"/>
</dbReference>
<evidence type="ECO:0000256" key="1">
    <source>
        <dbReference type="ARBA" id="ARBA00007118"/>
    </source>
</evidence>
<feature type="domain" description="Nitroreductase" evidence="3">
    <location>
        <begin position="9"/>
        <end position="198"/>
    </location>
</feature>
<organism evidence="4 5">
    <name type="scientific">Ascidiaceihabitans donghaensis</name>
    <dbReference type="NCBI Taxonomy" id="1510460"/>
    <lineage>
        <taxon>Bacteria</taxon>
        <taxon>Pseudomonadati</taxon>
        <taxon>Pseudomonadota</taxon>
        <taxon>Alphaproteobacteria</taxon>
        <taxon>Rhodobacterales</taxon>
        <taxon>Paracoccaceae</taxon>
        <taxon>Ascidiaceihabitans</taxon>
    </lineage>
</organism>
<evidence type="ECO:0000256" key="2">
    <source>
        <dbReference type="ARBA" id="ARBA00023002"/>
    </source>
</evidence>
<dbReference type="Proteomes" id="UP000244880">
    <property type="component" value="Unassembled WGS sequence"/>
</dbReference>
<accession>A0A2R8BFF6</accession>
<dbReference type="Gene3D" id="3.40.109.10">
    <property type="entry name" value="NADH Oxidase"/>
    <property type="match status" value="1"/>
</dbReference>
<dbReference type="EMBL" id="OMOR01000001">
    <property type="protein sequence ID" value="SPH21844.1"/>
    <property type="molecule type" value="Genomic_DNA"/>
</dbReference>
<dbReference type="InterPro" id="IPR000415">
    <property type="entry name" value="Nitroreductase-like"/>
</dbReference>
<keyword evidence="2 4" id="KW-0560">Oxidoreductase</keyword>
<dbReference type="RefSeq" id="WP_108828878.1">
    <property type="nucleotide sequence ID" value="NZ_OMOR01000001.1"/>
</dbReference>
<comment type="similarity">
    <text evidence="1">Belongs to the nitroreductase family.</text>
</comment>
<dbReference type="PANTHER" id="PTHR43673:SF10">
    <property type="entry name" value="NADH DEHYDROGENASE_NAD(P)H NITROREDUCTASE XCC3605-RELATED"/>
    <property type="match status" value="1"/>
</dbReference>
<dbReference type="AlphaFoldDB" id="A0A2R8BFF6"/>
<sequence>MNLDDAMNTRRSIRGYQDKPVPKELIEEIIALANRAPSSMNTQPWHLHVLTGDPLNKVRMGNQSRMMEGVPPSREIQDHGAYEGVHRDRQIEIAVQLFEAMGIERDNKEKRLDWVMRGFRQFDAPVSIVVCYDKSMEPGGTIAHFDLGAVTYGLVLAAWSKGLGCVINGQGIMQSPVVREIAQIPDDQIIMTCVAMGWPDDSFDANAVVSRRRPVENLTRFVGFDD</sequence>
<dbReference type="InterPro" id="IPR029479">
    <property type="entry name" value="Nitroreductase"/>
</dbReference>
<keyword evidence="5" id="KW-1185">Reference proteome</keyword>
<evidence type="ECO:0000313" key="4">
    <source>
        <dbReference type="EMBL" id="SPH21844.1"/>
    </source>
</evidence>
<gene>
    <name evidence="4" type="primary">nfnB_1</name>
    <name evidence="4" type="ORF">ASD8599_02593</name>
</gene>
<name>A0A2R8BFF6_9RHOB</name>
<dbReference type="GO" id="GO:0016491">
    <property type="term" value="F:oxidoreductase activity"/>
    <property type="evidence" value="ECO:0007669"/>
    <property type="project" value="UniProtKB-KW"/>
</dbReference>
<proteinExistence type="inferred from homology"/>
<evidence type="ECO:0000313" key="5">
    <source>
        <dbReference type="Proteomes" id="UP000244880"/>
    </source>
</evidence>
<protein>
    <submittedName>
        <fullName evidence="4">Nitroreductase NfnB</fullName>
        <ecNumber evidence="4">1.-.-.-</ecNumber>
    </submittedName>
</protein>
<reference evidence="4 5" key="1">
    <citation type="submission" date="2018-03" db="EMBL/GenBank/DDBJ databases">
        <authorList>
            <person name="Keele B.F."/>
        </authorList>
    </citation>
    <scope>NUCLEOTIDE SEQUENCE [LARGE SCALE GENOMIC DNA]</scope>
    <source>
        <strain evidence="4 5">CECT 8599</strain>
    </source>
</reference>
<evidence type="ECO:0000259" key="3">
    <source>
        <dbReference type="Pfam" id="PF00881"/>
    </source>
</evidence>
<dbReference type="Pfam" id="PF00881">
    <property type="entry name" value="Nitroreductase"/>
    <property type="match status" value="1"/>
</dbReference>
<dbReference type="SUPFAM" id="SSF55469">
    <property type="entry name" value="FMN-dependent nitroreductase-like"/>
    <property type="match status" value="1"/>
</dbReference>
<dbReference type="OrthoDB" id="9802510at2"/>